<evidence type="ECO:0000313" key="6">
    <source>
        <dbReference type="EMBL" id="RAW59590.1"/>
    </source>
</evidence>
<accession>A0A329TI62</accession>
<comment type="subcellular location">
    <subcellularLocation>
        <location evidence="1">Cytoplasm</location>
        <location evidence="1">Nucleoid</location>
    </subcellularLocation>
</comment>
<dbReference type="PANTHER" id="PTHR33375:SF8">
    <property type="entry name" value="NUCLEOID OCCLUSION PROTEIN"/>
    <property type="match status" value="1"/>
</dbReference>
<dbReference type="InterPro" id="IPR041468">
    <property type="entry name" value="HTH_ParB/Spo0J"/>
</dbReference>
<dbReference type="GO" id="GO:0009295">
    <property type="term" value="C:nucleoid"/>
    <property type="evidence" value="ECO:0007669"/>
    <property type="project" value="UniProtKB-SubCell"/>
</dbReference>
<dbReference type="Gene3D" id="3.90.1530.30">
    <property type="match status" value="1"/>
</dbReference>
<proteinExistence type="inferred from homology"/>
<dbReference type="Pfam" id="PF02195">
    <property type="entry name" value="ParB_N"/>
    <property type="match status" value="1"/>
</dbReference>
<protein>
    <submittedName>
        <fullName evidence="5">ParB/RepB/Spo0J family partition protein</fullName>
    </submittedName>
</protein>
<evidence type="ECO:0000259" key="4">
    <source>
        <dbReference type="SMART" id="SM00470"/>
    </source>
</evidence>
<dbReference type="InterPro" id="IPR003115">
    <property type="entry name" value="ParB_N"/>
</dbReference>
<dbReference type="GO" id="GO:0003677">
    <property type="term" value="F:DNA binding"/>
    <property type="evidence" value="ECO:0007669"/>
    <property type="project" value="UniProtKB-KW"/>
</dbReference>
<dbReference type="EMBL" id="PRLE01000003">
    <property type="protein sequence ID" value="RAW59590.1"/>
    <property type="molecule type" value="Genomic_DNA"/>
</dbReference>
<evidence type="ECO:0000256" key="2">
    <source>
        <dbReference type="ARBA" id="ARBA00006295"/>
    </source>
</evidence>
<organism evidence="5 8">
    <name type="scientific">Faecalibacterium prausnitzii</name>
    <dbReference type="NCBI Taxonomy" id="853"/>
    <lineage>
        <taxon>Bacteria</taxon>
        <taxon>Bacillati</taxon>
        <taxon>Bacillota</taxon>
        <taxon>Clostridia</taxon>
        <taxon>Eubacteriales</taxon>
        <taxon>Oscillospiraceae</taxon>
        <taxon>Faecalibacterium</taxon>
    </lineage>
</organism>
<dbReference type="Proteomes" id="UP000251634">
    <property type="component" value="Unassembled WGS sequence"/>
</dbReference>
<dbReference type="NCBIfam" id="TIGR00180">
    <property type="entry name" value="parB_part"/>
    <property type="match status" value="1"/>
</dbReference>
<dbReference type="InterPro" id="IPR036086">
    <property type="entry name" value="ParB/Sulfiredoxin_sf"/>
</dbReference>
<dbReference type="FunFam" id="1.10.10.2830:FF:000001">
    <property type="entry name" value="Chromosome partitioning protein ParB"/>
    <property type="match status" value="1"/>
</dbReference>
<evidence type="ECO:0000256" key="1">
    <source>
        <dbReference type="ARBA" id="ARBA00004453"/>
    </source>
</evidence>
<dbReference type="Proteomes" id="UP000250583">
    <property type="component" value="Unassembled WGS sequence"/>
</dbReference>
<dbReference type="RefSeq" id="WP_022256028.1">
    <property type="nucleotide sequence ID" value="NZ_DAWEON010000002.1"/>
</dbReference>
<dbReference type="FunFam" id="3.90.1530.30:FF:000001">
    <property type="entry name" value="Chromosome partitioning protein ParB"/>
    <property type="match status" value="1"/>
</dbReference>
<dbReference type="GO" id="GO:0045881">
    <property type="term" value="P:positive regulation of sporulation resulting in formation of a cellular spore"/>
    <property type="evidence" value="ECO:0007669"/>
    <property type="project" value="TreeGrafter"/>
</dbReference>
<evidence type="ECO:0000256" key="3">
    <source>
        <dbReference type="ARBA" id="ARBA00023125"/>
    </source>
</evidence>
<dbReference type="GO" id="GO:0007059">
    <property type="term" value="P:chromosome segregation"/>
    <property type="evidence" value="ECO:0007669"/>
    <property type="project" value="TreeGrafter"/>
</dbReference>
<comment type="similarity">
    <text evidence="2">Belongs to the ParB family.</text>
</comment>
<evidence type="ECO:0000313" key="7">
    <source>
        <dbReference type="Proteomes" id="UP000250583"/>
    </source>
</evidence>
<comment type="caution">
    <text evidence="5">The sequence shown here is derived from an EMBL/GenBank/DDBJ whole genome shotgun (WGS) entry which is preliminary data.</text>
</comment>
<gene>
    <name evidence="6" type="ORF">C4N22_07685</name>
    <name evidence="5" type="ORF">C4N25_11510</name>
</gene>
<dbReference type="InterPro" id="IPR050336">
    <property type="entry name" value="Chromosome_partition/occlusion"/>
</dbReference>
<evidence type="ECO:0000313" key="8">
    <source>
        <dbReference type="Proteomes" id="UP000251634"/>
    </source>
</evidence>
<dbReference type="Pfam" id="PF17762">
    <property type="entry name" value="HTH_ParB"/>
    <property type="match status" value="1"/>
</dbReference>
<reference evidence="7 8" key="1">
    <citation type="submission" date="2018-02" db="EMBL/GenBank/DDBJ databases">
        <title>Complete genome sequencing of Faecalibacterium prausnitzii strains isolated from the human gut.</title>
        <authorList>
            <person name="Fitzgerald B.C."/>
            <person name="Shkoporov A.N."/>
            <person name="Ross P.R."/>
            <person name="Hill C."/>
        </authorList>
    </citation>
    <scope>NUCLEOTIDE SEQUENCE [LARGE SCALE GENOMIC DNA]</scope>
    <source>
        <strain evidence="6 7">APC923/61-1</strain>
        <strain evidence="5 8">APC942/8-14-2</strain>
    </source>
</reference>
<dbReference type="GO" id="GO:0005694">
    <property type="term" value="C:chromosome"/>
    <property type="evidence" value="ECO:0007669"/>
    <property type="project" value="TreeGrafter"/>
</dbReference>
<dbReference type="EMBL" id="PRKZ01000009">
    <property type="protein sequence ID" value="RAW48390.1"/>
    <property type="molecule type" value="Genomic_DNA"/>
</dbReference>
<dbReference type="PANTHER" id="PTHR33375">
    <property type="entry name" value="CHROMOSOME-PARTITIONING PROTEIN PARB-RELATED"/>
    <property type="match status" value="1"/>
</dbReference>
<dbReference type="Gene3D" id="1.10.10.2830">
    <property type="match status" value="1"/>
</dbReference>
<sequence>MFERKKSAGKIHALPIDAIRPSPFQARTSFDEQELAGLAQSIRENGLLQPISVRKTADGSYELVAGERRLRACKLAKMQTIPAILCNYSDERTAALGLLENLQRENLNPFEQAQGLRDVMVLWDCTQAEAAKRLGMAQPTLANKLRLLQLTADQRQFVLDNGLTERHARAVLRLPENRRSEALIMIAKRKMNARATDLYIDQLLNETPGKHRVSMVKDVRIFVNTIDHAIRLMTDNGVPATSHREERDGYIEYTVRIPTAAAQK</sequence>
<dbReference type="AlphaFoldDB" id="A0A329TI62"/>
<dbReference type="InterPro" id="IPR004437">
    <property type="entry name" value="ParB/RepB/Spo0J"/>
</dbReference>
<name>A0A329TI62_9FIRM</name>
<dbReference type="SMART" id="SM00470">
    <property type="entry name" value="ParB"/>
    <property type="match status" value="1"/>
</dbReference>
<dbReference type="OrthoDB" id="9802051at2"/>
<dbReference type="CDD" id="cd16393">
    <property type="entry name" value="SPO0J_N"/>
    <property type="match status" value="1"/>
</dbReference>
<keyword evidence="3" id="KW-0238">DNA-binding</keyword>
<dbReference type="SUPFAM" id="SSF109709">
    <property type="entry name" value="KorB DNA-binding domain-like"/>
    <property type="match status" value="1"/>
</dbReference>
<feature type="domain" description="ParB-like N-terminal" evidence="4">
    <location>
        <begin position="12"/>
        <end position="102"/>
    </location>
</feature>
<evidence type="ECO:0000313" key="5">
    <source>
        <dbReference type="EMBL" id="RAW48390.1"/>
    </source>
</evidence>
<dbReference type="SUPFAM" id="SSF110849">
    <property type="entry name" value="ParB/Sulfiredoxin"/>
    <property type="match status" value="1"/>
</dbReference>